<keyword evidence="11" id="KW-1185">Reference proteome</keyword>
<evidence type="ECO:0000313" key="11">
    <source>
        <dbReference type="Proteomes" id="UP001501586"/>
    </source>
</evidence>
<keyword evidence="7 8" id="KW-0472">Membrane</keyword>
<dbReference type="Proteomes" id="UP001501586">
    <property type="component" value="Unassembled WGS sequence"/>
</dbReference>
<evidence type="ECO:0000256" key="7">
    <source>
        <dbReference type="ARBA" id="ARBA00023136"/>
    </source>
</evidence>
<feature type="transmembrane region" description="Helical" evidence="8">
    <location>
        <begin position="278"/>
        <end position="296"/>
    </location>
</feature>
<keyword evidence="5 8" id="KW-0812">Transmembrane</keyword>
<keyword evidence="3" id="KW-0813">Transport</keyword>
<gene>
    <name evidence="10" type="ORF">GCM10022261_30320</name>
</gene>
<feature type="transmembrane region" description="Helical" evidence="8">
    <location>
        <begin position="182"/>
        <end position="215"/>
    </location>
</feature>
<organism evidence="10 11">
    <name type="scientific">Brevibacterium daeguense</name>
    <dbReference type="NCBI Taxonomy" id="909936"/>
    <lineage>
        <taxon>Bacteria</taxon>
        <taxon>Bacillati</taxon>
        <taxon>Actinomycetota</taxon>
        <taxon>Actinomycetes</taxon>
        <taxon>Micrococcales</taxon>
        <taxon>Brevibacteriaceae</taxon>
        <taxon>Brevibacterium</taxon>
    </lineage>
</organism>
<comment type="similarity">
    <text evidence="2 8">Belongs to the 4-toluene sulfonate uptake permease (TSUP) (TC 2.A.102) family.</text>
</comment>
<evidence type="ECO:0000256" key="4">
    <source>
        <dbReference type="ARBA" id="ARBA00022475"/>
    </source>
</evidence>
<feature type="transmembrane region" description="Helical" evidence="8">
    <location>
        <begin position="227"/>
        <end position="246"/>
    </location>
</feature>
<feature type="region of interest" description="Disordered" evidence="9">
    <location>
        <begin position="132"/>
        <end position="173"/>
    </location>
</feature>
<feature type="transmembrane region" description="Helical" evidence="8">
    <location>
        <begin position="253"/>
        <end position="272"/>
    </location>
</feature>
<feature type="transmembrane region" description="Helical" evidence="8">
    <location>
        <begin position="102"/>
        <end position="121"/>
    </location>
</feature>
<evidence type="ECO:0000256" key="9">
    <source>
        <dbReference type="SAM" id="MobiDB-lite"/>
    </source>
</evidence>
<reference evidence="11" key="1">
    <citation type="journal article" date="2019" name="Int. J. Syst. Evol. Microbiol.">
        <title>The Global Catalogue of Microorganisms (GCM) 10K type strain sequencing project: providing services to taxonomists for standard genome sequencing and annotation.</title>
        <authorList>
            <consortium name="The Broad Institute Genomics Platform"/>
            <consortium name="The Broad Institute Genome Sequencing Center for Infectious Disease"/>
            <person name="Wu L."/>
            <person name="Ma J."/>
        </authorList>
    </citation>
    <scope>NUCLEOTIDE SEQUENCE [LARGE SCALE GENOMIC DNA]</scope>
    <source>
        <strain evidence="11">JCM 17458</strain>
    </source>
</reference>
<dbReference type="EMBL" id="BAABAZ010000012">
    <property type="protein sequence ID" value="GAA4285501.1"/>
    <property type="molecule type" value="Genomic_DNA"/>
</dbReference>
<dbReference type="PANTHER" id="PTHR30269">
    <property type="entry name" value="TRANSMEMBRANE PROTEIN YFCA"/>
    <property type="match status" value="1"/>
</dbReference>
<feature type="transmembrane region" description="Helical" evidence="8">
    <location>
        <begin position="74"/>
        <end position="96"/>
    </location>
</feature>
<dbReference type="InterPro" id="IPR052017">
    <property type="entry name" value="TSUP"/>
</dbReference>
<comment type="subcellular location">
    <subcellularLocation>
        <location evidence="1 8">Cell membrane</location>
        <topology evidence="1 8">Multi-pass membrane protein</topology>
    </subcellularLocation>
</comment>
<protein>
    <recommendedName>
        <fullName evidence="8">Probable membrane transporter protein</fullName>
    </recommendedName>
</protein>
<evidence type="ECO:0000256" key="8">
    <source>
        <dbReference type="RuleBase" id="RU363041"/>
    </source>
</evidence>
<keyword evidence="6 8" id="KW-1133">Transmembrane helix</keyword>
<keyword evidence="4 8" id="KW-1003">Cell membrane</keyword>
<evidence type="ECO:0000256" key="1">
    <source>
        <dbReference type="ARBA" id="ARBA00004651"/>
    </source>
</evidence>
<proteinExistence type="inferred from homology"/>
<evidence type="ECO:0000256" key="2">
    <source>
        <dbReference type="ARBA" id="ARBA00009142"/>
    </source>
</evidence>
<evidence type="ECO:0000313" key="10">
    <source>
        <dbReference type="EMBL" id="GAA4285501.1"/>
    </source>
</evidence>
<dbReference type="InterPro" id="IPR002781">
    <property type="entry name" value="TM_pro_TauE-like"/>
</dbReference>
<sequence length="298" mass="30560">MSPLEIVLVLLAGLGAGTINAIVGSGTLITFPTLVAFGVPPVTATMSNAVGLIPGNIASSFGYREELRGQGRKILQLLPASLLGSVVGAFLLLSLPENAFETIVPVLIVLAIILVVGQPALQRYLRERKAARGEGRPASEQSGGAGSADAQPAAVGPDDHGGAVTASGSHPAGGPPLSTGRFIAVLAAVFFTAVYGGYFAAAQGIILIALLGLLVPESLQRINGAKNVLVLVVNSVAAAVYIAIGFDRINWQAVLLIAIGSLIGGYLGARVGRRLNPVLLRSVIVVLSLVALWRILQM</sequence>
<evidence type="ECO:0000256" key="5">
    <source>
        <dbReference type="ARBA" id="ARBA00022692"/>
    </source>
</evidence>
<evidence type="ECO:0000256" key="6">
    <source>
        <dbReference type="ARBA" id="ARBA00022989"/>
    </source>
</evidence>
<accession>A0ABP8ENB9</accession>
<comment type="caution">
    <text evidence="10">The sequence shown here is derived from an EMBL/GenBank/DDBJ whole genome shotgun (WGS) entry which is preliminary data.</text>
</comment>
<dbReference type="RefSeq" id="WP_236863334.1">
    <property type="nucleotide sequence ID" value="NZ_BAABAZ010000012.1"/>
</dbReference>
<evidence type="ECO:0000256" key="3">
    <source>
        <dbReference type="ARBA" id="ARBA00022448"/>
    </source>
</evidence>
<dbReference type="Pfam" id="PF01925">
    <property type="entry name" value="TauE"/>
    <property type="match status" value="1"/>
</dbReference>
<dbReference type="PANTHER" id="PTHR30269:SF0">
    <property type="entry name" value="MEMBRANE TRANSPORTER PROTEIN YFCA-RELATED"/>
    <property type="match status" value="1"/>
</dbReference>
<name>A0ABP8ENB9_9MICO</name>